<keyword evidence="2" id="KW-0520">NAD</keyword>
<gene>
    <name evidence="4" type="ORF">VTAP4600_A2914</name>
</gene>
<evidence type="ECO:0000256" key="2">
    <source>
        <dbReference type="ARBA" id="ARBA00023027"/>
    </source>
</evidence>
<dbReference type="GO" id="GO:0051287">
    <property type="term" value="F:NAD binding"/>
    <property type="evidence" value="ECO:0007669"/>
    <property type="project" value="InterPro"/>
</dbReference>
<dbReference type="InterPro" id="IPR036291">
    <property type="entry name" value="NAD(P)-bd_dom_sf"/>
</dbReference>
<protein>
    <submittedName>
        <fullName evidence="4">Putative 2-HYDROXYACID DEHYDROGENASE</fullName>
    </submittedName>
</protein>
<proteinExistence type="predicted"/>
<dbReference type="PANTHER" id="PTHR43333">
    <property type="entry name" value="2-HACID_DH_C DOMAIN-CONTAINING PROTEIN"/>
    <property type="match status" value="1"/>
</dbReference>
<dbReference type="CDD" id="cd05300">
    <property type="entry name" value="2-Hacid_dh_1"/>
    <property type="match status" value="1"/>
</dbReference>
<sequence length="320" mass="36153">MYLITTQEKSKPMNNFTNKLYILSKDRSEYIELIKQSSLEELEITEDPSQAEIILADPPMIASQLEHFPKLNWLQSTFAGIDSLVSPELRTDYSLTNVKGIFGQQISEYVIGQSLNYYRHFARYQQQQTDGQWLPHQYQSLNEKSILILGCGDIGSHLGRVCNVFGMKTGGVNSSGIPPKTSPFKHTFHISELHSVIADADIIVNTLPNTPQTENILNKDVLSQAQQALLFNVGRGEAIDDQALVDAIESGYVAHAYLDVFRQEPLPADSALWHNPKITLTPHIAALSFPSQVFEQFTDNYNRWRDGFRLTNLVDFNKGY</sequence>
<dbReference type="FunFam" id="3.40.50.720:FF:000363">
    <property type="entry name" value="D-isomer specific 2-hydroxyacid dehydrogenase"/>
    <property type="match status" value="1"/>
</dbReference>
<reference evidence="4 5" key="1">
    <citation type="submission" date="2017-10" db="EMBL/GenBank/DDBJ databases">
        <authorList>
            <person name="Banno H."/>
            <person name="Chua N.-H."/>
        </authorList>
    </citation>
    <scope>NUCLEOTIDE SEQUENCE [LARGE SCALE GENOMIC DNA]</scope>
    <source>
        <strain evidence="4">Vibrio tapetis CECT4600</strain>
    </source>
</reference>
<feature type="domain" description="D-isomer specific 2-hydroxyacid dehydrogenase NAD-binding" evidence="3">
    <location>
        <begin position="113"/>
        <end position="285"/>
    </location>
</feature>
<accession>A0A2N8ZG54</accession>
<dbReference type="SUPFAM" id="SSF52283">
    <property type="entry name" value="Formate/glycerate dehydrogenase catalytic domain-like"/>
    <property type="match status" value="1"/>
</dbReference>
<dbReference type="Gene3D" id="3.40.50.720">
    <property type="entry name" value="NAD(P)-binding Rossmann-like Domain"/>
    <property type="match status" value="2"/>
</dbReference>
<evidence type="ECO:0000256" key="1">
    <source>
        <dbReference type="ARBA" id="ARBA00023002"/>
    </source>
</evidence>
<organism evidence="4 5">
    <name type="scientific">Vibrio tapetis subsp. tapetis</name>
    <dbReference type="NCBI Taxonomy" id="1671868"/>
    <lineage>
        <taxon>Bacteria</taxon>
        <taxon>Pseudomonadati</taxon>
        <taxon>Pseudomonadota</taxon>
        <taxon>Gammaproteobacteria</taxon>
        <taxon>Vibrionales</taxon>
        <taxon>Vibrionaceae</taxon>
        <taxon>Vibrio</taxon>
    </lineage>
</organism>
<dbReference type="GO" id="GO:0016491">
    <property type="term" value="F:oxidoreductase activity"/>
    <property type="evidence" value="ECO:0007669"/>
    <property type="project" value="UniProtKB-KW"/>
</dbReference>
<dbReference type="Proteomes" id="UP000235828">
    <property type="component" value="Chromosome A"/>
</dbReference>
<dbReference type="KEGG" id="vta:A2914"/>
<evidence type="ECO:0000313" key="4">
    <source>
        <dbReference type="EMBL" id="SON50880.1"/>
    </source>
</evidence>
<dbReference type="InterPro" id="IPR006140">
    <property type="entry name" value="D-isomer_DH_NAD-bd"/>
</dbReference>
<dbReference type="EMBL" id="LT960611">
    <property type="protein sequence ID" value="SON50880.1"/>
    <property type="molecule type" value="Genomic_DNA"/>
</dbReference>
<keyword evidence="1" id="KW-0560">Oxidoreductase</keyword>
<keyword evidence="5" id="KW-1185">Reference proteome</keyword>
<evidence type="ECO:0000259" key="3">
    <source>
        <dbReference type="Pfam" id="PF02826"/>
    </source>
</evidence>
<name>A0A2N8ZG54_9VIBR</name>
<dbReference type="PANTHER" id="PTHR43333:SF1">
    <property type="entry name" value="D-ISOMER SPECIFIC 2-HYDROXYACID DEHYDROGENASE NAD-BINDING DOMAIN-CONTAINING PROTEIN"/>
    <property type="match status" value="1"/>
</dbReference>
<evidence type="ECO:0000313" key="5">
    <source>
        <dbReference type="Proteomes" id="UP000235828"/>
    </source>
</evidence>
<dbReference type="Pfam" id="PF02826">
    <property type="entry name" value="2-Hacid_dh_C"/>
    <property type="match status" value="1"/>
</dbReference>
<dbReference type="SUPFAM" id="SSF51735">
    <property type="entry name" value="NAD(P)-binding Rossmann-fold domains"/>
    <property type="match status" value="1"/>
</dbReference>
<dbReference type="AlphaFoldDB" id="A0A2N8ZG54"/>